<dbReference type="RefSeq" id="WP_243070549.1">
    <property type="nucleotide sequence ID" value="NZ_JAIVFL010000001.1"/>
</dbReference>
<accession>A0ABS9YTC5</accession>
<dbReference type="NCBIfam" id="TIGR00778">
    <property type="entry name" value="ahpD_dom"/>
    <property type="match status" value="1"/>
</dbReference>
<name>A0ABS9YTC5_9MYCO</name>
<organism evidence="3 4">
    <name type="scientific">Candidatus Mycolicibacterium alkanivorans</name>
    <dbReference type="NCBI Taxonomy" id="2954114"/>
    <lineage>
        <taxon>Bacteria</taxon>
        <taxon>Bacillati</taxon>
        <taxon>Actinomycetota</taxon>
        <taxon>Actinomycetes</taxon>
        <taxon>Mycobacteriales</taxon>
        <taxon>Mycobacteriaceae</taxon>
        <taxon>Mycolicibacterium</taxon>
    </lineage>
</organism>
<feature type="domain" description="Carboxymuconolactone decarboxylase-like" evidence="2">
    <location>
        <begin position="3"/>
        <end position="58"/>
    </location>
</feature>
<feature type="region of interest" description="Disordered" evidence="1">
    <location>
        <begin position="147"/>
        <end position="176"/>
    </location>
</feature>
<keyword evidence="4" id="KW-1185">Reference proteome</keyword>
<evidence type="ECO:0000259" key="2">
    <source>
        <dbReference type="Pfam" id="PF02627"/>
    </source>
</evidence>
<dbReference type="SUPFAM" id="SSF69118">
    <property type="entry name" value="AhpD-like"/>
    <property type="match status" value="2"/>
</dbReference>
<dbReference type="Proteomes" id="UP001139068">
    <property type="component" value="Unassembled WGS sequence"/>
</dbReference>
<dbReference type="InterPro" id="IPR004675">
    <property type="entry name" value="AhpD_core"/>
</dbReference>
<gene>
    <name evidence="3" type="ORF">K9U37_03565</name>
</gene>
<dbReference type="InterPro" id="IPR029032">
    <property type="entry name" value="AhpD-like"/>
</dbReference>
<dbReference type="Gene3D" id="1.20.1290.10">
    <property type="entry name" value="AhpD-like"/>
    <property type="match status" value="2"/>
</dbReference>
<dbReference type="PANTHER" id="PTHR33930:SF2">
    <property type="entry name" value="BLR3452 PROTEIN"/>
    <property type="match status" value="1"/>
</dbReference>
<proteinExistence type="predicted"/>
<sequence length="176" mass="18258">MALEQKDKELVAVGASIGALCRPCLDHHIPAGRDAGLTEAELARAVEVGEATHRSAVELLSRRGRELLHTTATRPGGPVQLEPTSRQDELVALGASIGANCHPLLEQHIAGAHQQGLTASQVRSAIKMAEFVQQHAAEVTAGKAAAAIEAAEPSPPAAGEMNAPTSACDATEEESR</sequence>
<dbReference type="PANTHER" id="PTHR33930">
    <property type="entry name" value="ALKYL HYDROPEROXIDE REDUCTASE AHPD"/>
    <property type="match status" value="1"/>
</dbReference>
<protein>
    <submittedName>
        <fullName evidence="3">Carboxymuconolactone decarboxylase family protein</fullName>
    </submittedName>
</protein>
<dbReference type="EMBL" id="JAIVFL010000001">
    <property type="protein sequence ID" value="MCI4674073.1"/>
    <property type="molecule type" value="Genomic_DNA"/>
</dbReference>
<evidence type="ECO:0000313" key="3">
    <source>
        <dbReference type="EMBL" id="MCI4674073.1"/>
    </source>
</evidence>
<dbReference type="InterPro" id="IPR003779">
    <property type="entry name" value="CMD-like"/>
</dbReference>
<dbReference type="Pfam" id="PF02627">
    <property type="entry name" value="CMD"/>
    <property type="match status" value="2"/>
</dbReference>
<reference evidence="3" key="1">
    <citation type="journal article" date="2022" name="ISME J.">
        <title>Identification of active gaseous-alkane degraders at natural gas seeps.</title>
        <authorList>
            <person name="Farhan Ul Haque M."/>
            <person name="Hernandez M."/>
            <person name="Crombie A.T."/>
            <person name="Murrell J.C."/>
        </authorList>
    </citation>
    <scope>NUCLEOTIDE SEQUENCE</scope>
    <source>
        <strain evidence="3">ANDR5</strain>
    </source>
</reference>
<evidence type="ECO:0000256" key="1">
    <source>
        <dbReference type="SAM" id="MobiDB-lite"/>
    </source>
</evidence>
<comment type="caution">
    <text evidence="3">The sequence shown here is derived from an EMBL/GenBank/DDBJ whole genome shotgun (WGS) entry which is preliminary data.</text>
</comment>
<evidence type="ECO:0000313" key="4">
    <source>
        <dbReference type="Proteomes" id="UP001139068"/>
    </source>
</evidence>
<feature type="domain" description="Carboxymuconolactone decarboxylase-like" evidence="2">
    <location>
        <begin position="86"/>
        <end position="146"/>
    </location>
</feature>